<reference evidence="2 3" key="1">
    <citation type="journal article" date="2016" name="Sci. Rep.">
        <title>Metabolic traits of an uncultured archaeal lineage -MSBL1- from brine pools of the Red Sea.</title>
        <authorList>
            <person name="Mwirichia R."/>
            <person name="Alam I."/>
            <person name="Rashid M."/>
            <person name="Vinu M."/>
            <person name="Ba-Alawi W."/>
            <person name="Anthony Kamau A."/>
            <person name="Kamanda Ngugi D."/>
            <person name="Goker M."/>
            <person name="Klenk H.P."/>
            <person name="Bajic V."/>
            <person name="Stingl U."/>
        </authorList>
    </citation>
    <scope>NUCLEOTIDE SEQUENCE [LARGE SCALE GENOMIC DNA]</scope>
    <source>
        <strain evidence="2">SCGC-AAA259B11</strain>
    </source>
</reference>
<keyword evidence="1" id="KW-0812">Transmembrane</keyword>
<name>A0A133U522_9EURY</name>
<dbReference type="AlphaFoldDB" id="A0A133U522"/>
<evidence type="ECO:0000313" key="2">
    <source>
        <dbReference type="EMBL" id="KXA89256.1"/>
    </source>
</evidence>
<keyword evidence="1" id="KW-1133">Transmembrane helix</keyword>
<protein>
    <submittedName>
        <fullName evidence="2">Uncharacterized protein</fullName>
    </submittedName>
</protein>
<feature type="transmembrane region" description="Helical" evidence="1">
    <location>
        <begin position="162"/>
        <end position="181"/>
    </location>
</feature>
<evidence type="ECO:0000313" key="3">
    <source>
        <dbReference type="Proteomes" id="UP000070184"/>
    </source>
</evidence>
<keyword evidence="3" id="KW-1185">Reference proteome</keyword>
<sequence>MMNLKGPVLGAILSVGLLLFLTQGAVLAKNQNSPADIKVTIDREISSPFKIVNVGGSTVTYKLTFVNKENATFTAGHIRIKLNCPGGRIGNEYKYIENWAPNENIKKTFSYMVRSAGTYTLTMHGEAFSRRDSHYRSLRINGFEKTSNTVFDSFHIYKRSTILLGAATIIGGSFVLIAAIYKVKKD</sequence>
<proteinExistence type="predicted"/>
<accession>A0A133U522</accession>
<keyword evidence="1" id="KW-0472">Membrane</keyword>
<organism evidence="2 3">
    <name type="scientific">candidate division MSBL1 archaeon SCGC-AAA259B11</name>
    <dbReference type="NCBI Taxonomy" id="1698260"/>
    <lineage>
        <taxon>Archaea</taxon>
        <taxon>Methanobacteriati</taxon>
        <taxon>Methanobacteriota</taxon>
        <taxon>candidate division MSBL1</taxon>
    </lineage>
</organism>
<comment type="caution">
    <text evidence="2">The sequence shown here is derived from an EMBL/GenBank/DDBJ whole genome shotgun (WGS) entry which is preliminary data.</text>
</comment>
<gene>
    <name evidence="2" type="ORF">AKJ61_03305</name>
</gene>
<dbReference type="Proteomes" id="UP000070184">
    <property type="component" value="Unassembled WGS sequence"/>
</dbReference>
<evidence type="ECO:0000256" key="1">
    <source>
        <dbReference type="SAM" id="Phobius"/>
    </source>
</evidence>
<dbReference type="EMBL" id="LHXK01000046">
    <property type="protein sequence ID" value="KXA89256.1"/>
    <property type="molecule type" value="Genomic_DNA"/>
</dbReference>